<comment type="subcellular location">
    <subcellularLocation>
        <location evidence="1">Cell membrane</location>
        <topology evidence="1">Multi-pass membrane protein</topology>
    </subcellularLocation>
</comment>
<evidence type="ECO:0000313" key="9">
    <source>
        <dbReference type="EMBL" id="PVY38943.1"/>
    </source>
</evidence>
<feature type="transmembrane region" description="Helical" evidence="8">
    <location>
        <begin position="194"/>
        <end position="215"/>
    </location>
</feature>
<dbReference type="Pfam" id="PF01758">
    <property type="entry name" value="SBF"/>
    <property type="match status" value="1"/>
</dbReference>
<evidence type="ECO:0000256" key="3">
    <source>
        <dbReference type="ARBA" id="ARBA00022448"/>
    </source>
</evidence>
<keyword evidence="7 8" id="KW-0472">Membrane</keyword>
<dbReference type="AlphaFoldDB" id="A0A2U1AR79"/>
<accession>A0A2U1AR79</accession>
<dbReference type="PANTHER" id="PTHR43057">
    <property type="entry name" value="ARSENITE EFFLUX TRANSPORTER"/>
    <property type="match status" value="1"/>
</dbReference>
<feature type="transmembrane region" description="Helical" evidence="8">
    <location>
        <begin position="154"/>
        <end position="173"/>
    </location>
</feature>
<dbReference type="EMBL" id="QEKI01000014">
    <property type="protein sequence ID" value="PVY38943.1"/>
    <property type="molecule type" value="Genomic_DNA"/>
</dbReference>
<proteinExistence type="inferred from homology"/>
<feature type="transmembrane region" description="Helical" evidence="8">
    <location>
        <begin position="227"/>
        <end position="249"/>
    </location>
</feature>
<protein>
    <submittedName>
        <fullName evidence="9">ACR3 family arsenite efflux pump ArsB</fullName>
    </submittedName>
</protein>
<evidence type="ECO:0000256" key="7">
    <source>
        <dbReference type="ARBA" id="ARBA00023136"/>
    </source>
</evidence>
<feature type="transmembrane region" description="Helical" evidence="8">
    <location>
        <begin position="261"/>
        <end position="283"/>
    </location>
</feature>
<evidence type="ECO:0000256" key="5">
    <source>
        <dbReference type="ARBA" id="ARBA00022692"/>
    </source>
</evidence>
<comment type="caution">
    <text evidence="9">The sequence shown here is derived from an EMBL/GenBank/DDBJ whole genome shotgun (WGS) entry which is preliminary data.</text>
</comment>
<keyword evidence="3" id="KW-0813">Transport</keyword>
<feature type="transmembrane region" description="Helical" evidence="8">
    <location>
        <begin position="289"/>
        <end position="314"/>
    </location>
</feature>
<evidence type="ECO:0000256" key="2">
    <source>
        <dbReference type="ARBA" id="ARBA00010110"/>
    </source>
</evidence>
<dbReference type="PANTHER" id="PTHR43057:SF1">
    <property type="entry name" value="ARSENICAL-RESISTANCE PROTEIN 3"/>
    <property type="match status" value="1"/>
</dbReference>
<keyword evidence="4" id="KW-1003">Cell membrane</keyword>
<dbReference type="GO" id="GO:0015105">
    <property type="term" value="F:arsenite transmembrane transporter activity"/>
    <property type="evidence" value="ECO:0007669"/>
    <property type="project" value="TreeGrafter"/>
</dbReference>
<feature type="transmembrane region" description="Helical" evidence="8">
    <location>
        <begin position="33"/>
        <end position="53"/>
    </location>
</feature>
<evidence type="ECO:0000256" key="8">
    <source>
        <dbReference type="SAM" id="Phobius"/>
    </source>
</evidence>
<organism evidence="9 10">
    <name type="scientific">Pontibacter virosus</name>
    <dbReference type="NCBI Taxonomy" id="1765052"/>
    <lineage>
        <taxon>Bacteria</taxon>
        <taxon>Pseudomonadati</taxon>
        <taxon>Bacteroidota</taxon>
        <taxon>Cytophagia</taxon>
        <taxon>Cytophagales</taxon>
        <taxon>Hymenobacteraceae</taxon>
        <taxon>Pontibacter</taxon>
    </lineage>
</organism>
<feature type="transmembrane region" description="Helical" evidence="8">
    <location>
        <begin position="65"/>
        <end position="88"/>
    </location>
</feature>
<dbReference type="InterPro" id="IPR004706">
    <property type="entry name" value="Arsenical-R_Acr3"/>
</dbReference>
<gene>
    <name evidence="9" type="ORF">C8E01_114111</name>
</gene>
<evidence type="ECO:0000256" key="1">
    <source>
        <dbReference type="ARBA" id="ARBA00004651"/>
    </source>
</evidence>
<comment type="similarity">
    <text evidence="2">Belongs to the arsenical resistance-3 (ACR3) (TC 2.A.59) family.</text>
</comment>
<evidence type="ECO:0000313" key="10">
    <source>
        <dbReference type="Proteomes" id="UP000245466"/>
    </source>
</evidence>
<keyword evidence="10" id="KW-1185">Reference proteome</keyword>
<feature type="transmembrane region" description="Helical" evidence="8">
    <location>
        <begin position="7"/>
        <end position="27"/>
    </location>
</feature>
<dbReference type="InterPro" id="IPR002657">
    <property type="entry name" value="BilAc:Na_symport/Acr3"/>
</dbReference>
<dbReference type="GO" id="GO:0005886">
    <property type="term" value="C:plasma membrane"/>
    <property type="evidence" value="ECO:0007669"/>
    <property type="project" value="UniProtKB-SubCell"/>
</dbReference>
<dbReference type="GO" id="GO:0015297">
    <property type="term" value="F:antiporter activity"/>
    <property type="evidence" value="ECO:0007669"/>
    <property type="project" value="InterPro"/>
</dbReference>
<dbReference type="GO" id="GO:0015104">
    <property type="term" value="F:antimonite transmembrane transporter activity"/>
    <property type="evidence" value="ECO:0007669"/>
    <property type="project" value="TreeGrafter"/>
</dbReference>
<dbReference type="InterPro" id="IPR038770">
    <property type="entry name" value="Na+/solute_symporter_sf"/>
</dbReference>
<name>A0A2U1AR79_9BACT</name>
<dbReference type="RefSeq" id="WP_116544721.1">
    <property type="nucleotide sequence ID" value="NZ_QEKI01000014.1"/>
</dbReference>
<feature type="transmembrane region" description="Helical" evidence="8">
    <location>
        <begin position="124"/>
        <end position="148"/>
    </location>
</feature>
<evidence type="ECO:0000256" key="4">
    <source>
        <dbReference type="ARBA" id="ARBA00022475"/>
    </source>
</evidence>
<keyword evidence="6 8" id="KW-1133">Transmembrane helix</keyword>
<feature type="transmembrane region" description="Helical" evidence="8">
    <location>
        <begin position="94"/>
        <end position="112"/>
    </location>
</feature>
<reference evidence="9 10" key="1">
    <citation type="submission" date="2018-04" db="EMBL/GenBank/DDBJ databases">
        <title>Genomic Encyclopedia of Type Strains, Phase IV (KMG-IV): sequencing the most valuable type-strain genomes for metagenomic binning, comparative biology and taxonomic classification.</title>
        <authorList>
            <person name="Goeker M."/>
        </authorList>
    </citation>
    <scope>NUCLEOTIDE SEQUENCE [LARGE SCALE GENOMIC DNA]</scope>
    <source>
        <strain evidence="9 10">DSM 100231</strain>
    </source>
</reference>
<dbReference type="OrthoDB" id="3254016at2"/>
<evidence type="ECO:0000256" key="6">
    <source>
        <dbReference type="ARBA" id="ARBA00022989"/>
    </source>
</evidence>
<sequence length="321" mass="35621">MSLLNKFHTLIILVAVLLGLLLTQIPLVEAHAASFIIPFLMLMLYGLFLAMPLRGLKQGFLHKRFVTISLLINFVWTPLLAYLLGYLFLSDQQALWIGFVMLMVTPCTDWYIIFTGISKGNTVLAAAILPLNLLLQVVLLPVYLLLFFNQTGMLPIEALLEGILLVIAVPFGLAQATRFFMLSSRRQTMFQDRLLPFFESMQIVFLGLAITAMFASEGKLLLGNLEVLYVMLIPLLIFFIINFVLSRLAGRWAGFSYADSVSLSLTTLARNSPVSLAIAVAAFPDTPLIALALIVGPLVELPVLGLFSQALLLFRRKLVSK</sequence>
<keyword evidence="5 8" id="KW-0812">Transmembrane</keyword>
<dbReference type="Proteomes" id="UP000245466">
    <property type="component" value="Unassembled WGS sequence"/>
</dbReference>
<dbReference type="Gene3D" id="1.20.1530.20">
    <property type="match status" value="1"/>
</dbReference>